<evidence type="ECO:0008006" key="4">
    <source>
        <dbReference type="Google" id="ProtNLM"/>
    </source>
</evidence>
<dbReference type="RefSeq" id="WP_072464399.1">
    <property type="nucleotide sequence ID" value="NZ_CP038196.1"/>
</dbReference>
<keyword evidence="1" id="KW-1133">Transmembrane helix</keyword>
<organism evidence="2 3">
    <name type="scientific">Paracoccus versutus</name>
    <name type="common">Thiobacillus versutus</name>
    <dbReference type="NCBI Taxonomy" id="34007"/>
    <lineage>
        <taxon>Bacteria</taxon>
        <taxon>Pseudomonadati</taxon>
        <taxon>Pseudomonadota</taxon>
        <taxon>Alphaproteobacteria</taxon>
        <taxon>Rhodobacterales</taxon>
        <taxon>Paracoccaceae</taxon>
        <taxon>Paracoccus</taxon>
    </lineage>
</organism>
<name>A0A3D9XPH7_PARVE</name>
<feature type="transmembrane region" description="Helical" evidence="1">
    <location>
        <begin position="89"/>
        <end position="111"/>
    </location>
</feature>
<reference evidence="2 3" key="1">
    <citation type="submission" date="2018-08" db="EMBL/GenBank/DDBJ databases">
        <title>Genomic Encyclopedia of Archaeal and Bacterial Type Strains, Phase II (KMG-II): from individual species to whole genera.</title>
        <authorList>
            <person name="Goeker M."/>
        </authorList>
    </citation>
    <scope>NUCLEOTIDE SEQUENCE [LARGE SCALE GENOMIC DNA]</scope>
    <source>
        <strain evidence="2 3">DSM 17099</strain>
    </source>
</reference>
<evidence type="ECO:0000256" key="1">
    <source>
        <dbReference type="SAM" id="Phobius"/>
    </source>
</evidence>
<accession>A0A3D9XPH7</accession>
<sequence length="124" mass="12728">MDTPPEPGLLQQALFYAAMVGAWITGEAGRAALAGAAGGLVRWWMTVGKCRLRDGAVMAAAGSLMSLYFSPVMLALLERWIGEIRGDAAGAAGFASGLAGMSLAKLVLGVIEAHARKLGGRPDA</sequence>
<proteinExistence type="predicted"/>
<evidence type="ECO:0000313" key="3">
    <source>
        <dbReference type="Proteomes" id="UP000256941"/>
    </source>
</evidence>
<feature type="transmembrane region" description="Helical" evidence="1">
    <location>
        <begin position="20"/>
        <end position="44"/>
    </location>
</feature>
<protein>
    <recommendedName>
        <fullName evidence="4">Holin</fullName>
    </recommendedName>
</protein>
<keyword evidence="1" id="KW-0472">Membrane</keyword>
<evidence type="ECO:0000313" key="2">
    <source>
        <dbReference type="EMBL" id="REF72325.1"/>
    </source>
</evidence>
<dbReference type="EMBL" id="QTUJ01000001">
    <property type="protein sequence ID" value="REF72325.1"/>
    <property type="molecule type" value="Genomic_DNA"/>
</dbReference>
<keyword evidence="1" id="KW-0812">Transmembrane</keyword>
<dbReference type="AlphaFoldDB" id="A0A3D9XPH7"/>
<dbReference type="Proteomes" id="UP000256941">
    <property type="component" value="Unassembled WGS sequence"/>
</dbReference>
<dbReference type="GeneID" id="51369677"/>
<feature type="transmembrane region" description="Helical" evidence="1">
    <location>
        <begin position="56"/>
        <end position="77"/>
    </location>
</feature>
<gene>
    <name evidence="2" type="ORF">BDD41_0794</name>
</gene>
<comment type="caution">
    <text evidence="2">The sequence shown here is derived from an EMBL/GenBank/DDBJ whole genome shotgun (WGS) entry which is preliminary data.</text>
</comment>